<dbReference type="Proteomes" id="UP001595925">
    <property type="component" value="Unassembled WGS sequence"/>
</dbReference>
<comment type="caution">
    <text evidence="4">The sequence shown here is derived from an EMBL/GenBank/DDBJ whole genome shotgun (WGS) entry which is preliminary data.</text>
</comment>
<dbReference type="Gene3D" id="3.40.50.2000">
    <property type="entry name" value="Glycogen Phosphorylase B"/>
    <property type="match status" value="2"/>
</dbReference>
<name>A0ABD5QJK4_9EURY</name>
<dbReference type="Pfam" id="PF00534">
    <property type="entry name" value="Glycos_transf_1"/>
    <property type="match status" value="1"/>
</dbReference>
<dbReference type="EMBL" id="JBHSJG010000054">
    <property type="protein sequence ID" value="MFC4989764.1"/>
    <property type="molecule type" value="Genomic_DNA"/>
</dbReference>
<dbReference type="InterPro" id="IPR050194">
    <property type="entry name" value="Glycosyltransferase_grp1"/>
</dbReference>
<dbReference type="GO" id="GO:0016757">
    <property type="term" value="F:glycosyltransferase activity"/>
    <property type="evidence" value="ECO:0007669"/>
    <property type="project" value="UniProtKB-KW"/>
</dbReference>
<gene>
    <name evidence="4" type="ORF">ACFPFO_18775</name>
</gene>
<dbReference type="PANTHER" id="PTHR45947">
    <property type="entry name" value="SULFOQUINOVOSYL TRANSFERASE SQD2"/>
    <property type="match status" value="1"/>
</dbReference>
<protein>
    <submittedName>
        <fullName evidence="4">Glycosyltransferase</fullName>
        <ecNumber evidence="4">2.4.-.-</ecNumber>
    </submittedName>
</protein>
<evidence type="ECO:0000313" key="4">
    <source>
        <dbReference type="EMBL" id="MFC4989764.1"/>
    </source>
</evidence>
<dbReference type="InterPro" id="IPR028098">
    <property type="entry name" value="Glyco_trans_4-like_N"/>
</dbReference>
<organism evidence="4 5">
    <name type="scientific">Saliphagus infecundisoli</name>
    <dbReference type="NCBI Taxonomy" id="1849069"/>
    <lineage>
        <taxon>Archaea</taxon>
        <taxon>Methanobacteriati</taxon>
        <taxon>Methanobacteriota</taxon>
        <taxon>Stenosarchaea group</taxon>
        <taxon>Halobacteria</taxon>
        <taxon>Halobacteriales</taxon>
        <taxon>Natrialbaceae</taxon>
        <taxon>Saliphagus</taxon>
    </lineage>
</organism>
<dbReference type="EC" id="2.4.-.-" evidence="4"/>
<dbReference type="Pfam" id="PF13439">
    <property type="entry name" value="Glyco_transf_4"/>
    <property type="match status" value="1"/>
</dbReference>
<dbReference type="AlphaFoldDB" id="A0ABD5QJK4"/>
<evidence type="ECO:0000259" key="2">
    <source>
        <dbReference type="Pfam" id="PF00534"/>
    </source>
</evidence>
<feature type="domain" description="Glycosyl transferase family 1" evidence="2">
    <location>
        <begin position="180"/>
        <end position="315"/>
    </location>
</feature>
<keyword evidence="4" id="KW-0328">Glycosyltransferase</keyword>
<accession>A0ABD5QJK4</accession>
<keyword evidence="4" id="KW-0808">Transferase</keyword>
<dbReference type="PANTHER" id="PTHR45947:SF3">
    <property type="entry name" value="SULFOQUINOVOSYL TRANSFERASE SQD2"/>
    <property type="match status" value="1"/>
</dbReference>
<sequence length="373" mass="41837">MRIGFFTDSYFPEIDGVTYTIDLWREELRSRGHEVYVVYPDGDYEPDDREIPVASAPNPFYGGYRIPLFKRPSDLPELDVVHCHGPATIGLLGRYYARKHDLPSVYTHHTPLEEYFHQSVRSETVADTLARLYLPLENGFLSTFDVVTASTNRIDREVDHVTLPVGIDMEFFEPSPVDWFADRTVIGYSGRLSMEKNVADVLAVAEELPDYEFVVVGEGPYREQLEAEAPDNVDFWDFLPRTALPTFYSSIDAFATASTADTLGLSTLEANACGTPVVAPDVPPFDRTIGPDNGERFVSGDVRSMATAVETCLRTDRDTRGGVERYAVDRTMSQLEGIYEELTAPEESVRLAFDGPIDDRTDDQVDLSASRRT</sequence>
<feature type="domain" description="Glycosyltransferase subfamily 4-like N-terminal" evidence="3">
    <location>
        <begin position="15"/>
        <end position="159"/>
    </location>
</feature>
<feature type="region of interest" description="Disordered" evidence="1">
    <location>
        <begin position="353"/>
        <end position="373"/>
    </location>
</feature>
<evidence type="ECO:0000259" key="3">
    <source>
        <dbReference type="Pfam" id="PF13439"/>
    </source>
</evidence>
<evidence type="ECO:0000256" key="1">
    <source>
        <dbReference type="SAM" id="MobiDB-lite"/>
    </source>
</evidence>
<evidence type="ECO:0000313" key="5">
    <source>
        <dbReference type="Proteomes" id="UP001595925"/>
    </source>
</evidence>
<reference evidence="4 5" key="1">
    <citation type="journal article" date="2019" name="Int. J. Syst. Evol. Microbiol.">
        <title>The Global Catalogue of Microorganisms (GCM) 10K type strain sequencing project: providing services to taxonomists for standard genome sequencing and annotation.</title>
        <authorList>
            <consortium name="The Broad Institute Genomics Platform"/>
            <consortium name="The Broad Institute Genome Sequencing Center for Infectious Disease"/>
            <person name="Wu L."/>
            <person name="Ma J."/>
        </authorList>
    </citation>
    <scope>NUCLEOTIDE SEQUENCE [LARGE SCALE GENOMIC DNA]</scope>
    <source>
        <strain evidence="4 5">CGMCC 1.15824</strain>
    </source>
</reference>
<dbReference type="SUPFAM" id="SSF53756">
    <property type="entry name" value="UDP-Glycosyltransferase/glycogen phosphorylase"/>
    <property type="match status" value="1"/>
</dbReference>
<dbReference type="InterPro" id="IPR001296">
    <property type="entry name" value="Glyco_trans_1"/>
</dbReference>
<keyword evidence="5" id="KW-1185">Reference proteome</keyword>
<dbReference type="RefSeq" id="WP_224828180.1">
    <property type="nucleotide sequence ID" value="NZ_JAIVEF010000004.1"/>
</dbReference>
<proteinExistence type="predicted"/>